<dbReference type="SUPFAM" id="SSF51126">
    <property type="entry name" value="Pectin lyase-like"/>
    <property type="match status" value="1"/>
</dbReference>
<reference evidence="2 3" key="1">
    <citation type="submission" date="2023-10" db="EMBL/GenBank/DDBJ databases">
        <title>Surface-active antibiotics is a multifunctional adaptation for post-fire microbes.</title>
        <authorList>
            <person name="Liu M.D."/>
            <person name="Du Y."/>
            <person name="Koupaei S.K."/>
            <person name="Kim N.R."/>
            <person name="Zhang W."/>
            <person name="Traxler M.F."/>
        </authorList>
    </citation>
    <scope>NUCLEOTIDE SEQUENCE [LARGE SCALE GENOMIC DNA]</scope>
    <source>
        <strain evidence="2 3">F3</strain>
    </source>
</reference>
<dbReference type="Proteomes" id="UP001302652">
    <property type="component" value="Chromosome 1"/>
</dbReference>
<evidence type="ECO:0000313" key="2">
    <source>
        <dbReference type="EMBL" id="WOD18560.1"/>
    </source>
</evidence>
<dbReference type="SMART" id="SM00710">
    <property type="entry name" value="PbH1"/>
    <property type="match status" value="5"/>
</dbReference>
<proteinExistence type="predicted"/>
<gene>
    <name evidence="2" type="ORF">RW095_38130</name>
</gene>
<dbReference type="RefSeq" id="WP_317020825.1">
    <property type="nucleotide sequence ID" value="NZ_CP136513.1"/>
</dbReference>
<dbReference type="InterPro" id="IPR011050">
    <property type="entry name" value="Pectin_lyase_fold/virulence"/>
</dbReference>
<organism evidence="2 3">
    <name type="scientific">Paraburkholderia kirstenboschensis</name>
    <dbReference type="NCBI Taxonomy" id="1245436"/>
    <lineage>
        <taxon>Bacteria</taxon>
        <taxon>Pseudomonadati</taxon>
        <taxon>Pseudomonadota</taxon>
        <taxon>Betaproteobacteria</taxon>
        <taxon>Burkholderiales</taxon>
        <taxon>Burkholderiaceae</taxon>
        <taxon>Paraburkholderia</taxon>
    </lineage>
</organism>
<feature type="chain" id="PRO_5047352762" description="Pectate lyase superfamily protein domain-containing protein" evidence="1">
    <location>
        <begin position="30"/>
        <end position="412"/>
    </location>
</feature>
<evidence type="ECO:0000313" key="3">
    <source>
        <dbReference type="Proteomes" id="UP001302652"/>
    </source>
</evidence>
<accession>A0ABZ0EPE9</accession>
<dbReference type="InterPro" id="IPR006626">
    <property type="entry name" value="PbH1"/>
</dbReference>
<keyword evidence="3" id="KW-1185">Reference proteome</keyword>
<dbReference type="PROSITE" id="PS51318">
    <property type="entry name" value="TAT"/>
    <property type="match status" value="1"/>
</dbReference>
<evidence type="ECO:0008006" key="4">
    <source>
        <dbReference type="Google" id="ProtNLM"/>
    </source>
</evidence>
<sequence length="412" mass="42824">MTSFPSRRRFLVHASLALGAIDMTVGARAAAPTSRTNADIITPFAFGAKGDGHADDTAALNAAYEHALQRRGPAVALCGATYRVTRGIYTRGVSTEGGGATIIATIDGAQGGAAFEWGGTGSFVRDVTFDLSNTSKTDMHGVLNIVNDARNQRFENNCIVSRTTGATPRQSNIFGAWFMGTGLTGLFVTNNQFERCFYGVQINNQAGMKGDVRRAPLGRGSSHIHIAGNVCVDATIGVNTPHIACSNVVVQGNTITARDLNMDLPLNIAHVTDIAIVANTVSSNVSSANGTLHVEDATGAITITGNVVNVTARNNGIQVGTRASVSGDALQKRKVVISGNHIAGSGAPGDSAGILIPDAETIDTVIANNAIDRFAEGITVVSRCLVQGNVISACRVPLRLSRDSVQAGNLIV</sequence>
<name>A0ABZ0EPE9_9BURK</name>
<evidence type="ECO:0000256" key="1">
    <source>
        <dbReference type="SAM" id="SignalP"/>
    </source>
</evidence>
<dbReference type="InterPro" id="IPR012334">
    <property type="entry name" value="Pectin_lyas_fold"/>
</dbReference>
<keyword evidence="1" id="KW-0732">Signal</keyword>
<dbReference type="InterPro" id="IPR006311">
    <property type="entry name" value="TAT_signal"/>
</dbReference>
<protein>
    <recommendedName>
        <fullName evidence="4">Pectate lyase superfamily protein domain-containing protein</fullName>
    </recommendedName>
</protein>
<dbReference type="EMBL" id="CP136513">
    <property type="protein sequence ID" value="WOD18560.1"/>
    <property type="molecule type" value="Genomic_DNA"/>
</dbReference>
<dbReference type="Gene3D" id="2.160.20.10">
    <property type="entry name" value="Single-stranded right-handed beta-helix, Pectin lyase-like"/>
    <property type="match status" value="1"/>
</dbReference>
<feature type="signal peptide" evidence="1">
    <location>
        <begin position="1"/>
        <end position="29"/>
    </location>
</feature>